<dbReference type="Proteomes" id="UP000423274">
    <property type="component" value="Chromosome"/>
</dbReference>
<dbReference type="NCBIfam" id="NF033832">
    <property type="entry name" value="sce7726_fam"/>
    <property type="match status" value="1"/>
</dbReference>
<proteinExistence type="predicted"/>
<dbReference type="RefSeq" id="WP_032787699.1">
    <property type="nucleotide sequence ID" value="NZ_CP022954.1"/>
</dbReference>
<dbReference type="InterPro" id="IPR047729">
    <property type="entry name" value="Sce7726-like"/>
</dbReference>
<sequence>MDQTEIRHDIDIRNLVLSELQDVYRNDDDTKIINEMGIAHGSSRIDIAVVNGILHGYELKSESDSLKRLPRQAHYYNQLFERMTLVIDRKFLNEASEIVPKWWGISVVSKGYNRMIQIRKGRKVKTKNFELLTSLLWKDELEKLLDTLEYPKALKRYPKNEILELIRKDKNKDIIKKFAYDALKKRDYN</sequence>
<dbReference type="AlphaFoldDB" id="A0AAP9KUT5"/>
<organism evidence="1 2">
    <name type="scientific">Lacticaseibacillus paracasei subsp. paracasei</name>
    <dbReference type="NCBI Taxonomy" id="47714"/>
    <lineage>
        <taxon>Bacteria</taxon>
        <taxon>Bacillati</taxon>
        <taxon>Bacillota</taxon>
        <taxon>Bacilli</taxon>
        <taxon>Lactobacillales</taxon>
        <taxon>Lactobacillaceae</taxon>
        <taxon>Lacticaseibacillus</taxon>
    </lineage>
</organism>
<reference evidence="1 2" key="1">
    <citation type="submission" date="2017-08" db="EMBL/GenBank/DDBJ databases">
        <title>Genome sequence, comparative genomics and functional analysis of the highly adhesive Lactobacillus paracasei Kobulty strain.</title>
        <authorList>
            <person name="Koryszewska-Baginska A."/>
            <person name="Grynberg M."/>
            <person name="Aleksandrzak-Piekarczyk T."/>
        </authorList>
    </citation>
    <scope>NUCLEOTIDE SEQUENCE [LARGE SCALE GENOMIC DNA]</scope>
    <source>
        <strain evidence="1 2">IBB3423</strain>
    </source>
</reference>
<dbReference type="EMBL" id="CP022954">
    <property type="protein sequence ID" value="QGV17567.1"/>
    <property type="molecule type" value="Genomic_DNA"/>
</dbReference>
<evidence type="ECO:0000313" key="1">
    <source>
        <dbReference type="EMBL" id="QGV17567.1"/>
    </source>
</evidence>
<protein>
    <submittedName>
        <fullName evidence="1">CII phage-related protein</fullName>
    </submittedName>
</protein>
<gene>
    <name evidence="1" type="ORF">LCAKO_1033</name>
</gene>
<evidence type="ECO:0000313" key="2">
    <source>
        <dbReference type="Proteomes" id="UP000423274"/>
    </source>
</evidence>
<accession>A0AAP9KUT5</accession>
<name>A0AAP9KUT5_LACPA</name>